<feature type="compositionally biased region" description="Polar residues" evidence="1">
    <location>
        <begin position="121"/>
        <end position="130"/>
    </location>
</feature>
<protein>
    <submittedName>
        <fullName evidence="2">Uncharacterized protein</fullName>
    </submittedName>
</protein>
<name>A0A426V0P0_9ACTN</name>
<evidence type="ECO:0000313" key="3">
    <source>
        <dbReference type="Proteomes" id="UP000277256"/>
    </source>
</evidence>
<keyword evidence="3" id="KW-1185">Reference proteome</keyword>
<evidence type="ECO:0000313" key="2">
    <source>
        <dbReference type="EMBL" id="RRS00420.1"/>
    </source>
</evidence>
<organism evidence="2 3">
    <name type="scientific">Glycomyces terrestris</name>
    <dbReference type="NCBI Taxonomy" id="2493553"/>
    <lineage>
        <taxon>Bacteria</taxon>
        <taxon>Bacillati</taxon>
        <taxon>Actinomycetota</taxon>
        <taxon>Actinomycetes</taxon>
        <taxon>Glycomycetales</taxon>
        <taxon>Glycomycetaceae</taxon>
        <taxon>Glycomyces</taxon>
    </lineage>
</organism>
<gene>
    <name evidence="2" type="ORF">EIW28_07585</name>
</gene>
<feature type="region of interest" description="Disordered" evidence="1">
    <location>
        <begin position="1"/>
        <end position="25"/>
    </location>
</feature>
<dbReference type="EMBL" id="RSEB01000002">
    <property type="protein sequence ID" value="RRS00420.1"/>
    <property type="molecule type" value="Genomic_DNA"/>
</dbReference>
<comment type="caution">
    <text evidence="2">The sequence shown here is derived from an EMBL/GenBank/DDBJ whole genome shotgun (WGS) entry which is preliminary data.</text>
</comment>
<dbReference type="Proteomes" id="UP000277256">
    <property type="component" value="Unassembled WGS sequence"/>
</dbReference>
<reference evidence="2 3" key="1">
    <citation type="submission" date="2018-12" db="EMBL/GenBank/DDBJ databases">
        <title>Glycomyces sp. YIM 121974 draft genome.</title>
        <authorList>
            <person name="Li Q."/>
        </authorList>
    </citation>
    <scope>NUCLEOTIDE SEQUENCE [LARGE SCALE GENOMIC DNA]</scope>
    <source>
        <strain evidence="2 3">YIM 121974</strain>
    </source>
</reference>
<accession>A0A426V0P0</accession>
<evidence type="ECO:0000256" key="1">
    <source>
        <dbReference type="SAM" id="MobiDB-lite"/>
    </source>
</evidence>
<proteinExistence type="predicted"/>
<sequence length="252" mass="27145">MSAWTTTVMPVRRPPSRTTDRTRIDQPLPCENRCSSGDHGNGMRNVIEVSRGGAFDGQRASGSRFIRPARDQHASVSWASCVLESPPDHWFCVGLTLAYSNLNPQLDGLPERLSGPLPTRGPQTGPSTPDSPEDQPPVAYPPAPPRALGARLSPADQADLIAAFNAGATQKTLAAKYRISVRSVKRLVHGSSNRSQATANRLTPDQRDAIAHIYATTGATQAKLARTYGVDTSTIKRLLREARSTEPGAPFD</sequence>
<dbReference type="AlphaFoldDB" id="A0A426V0P0"/>
<feature type="compositionally biased region" description="Pro residues" evidence="1">
    <location>
        <begin position="134"/>
        <end position="145"/>
    </location>
</feature>
<feature type="region of interest" description="Disordered" evidence="1">
    <location>
        <begin position="109"/>
        <end position="150"/>
    </location>
</feature>